<dbReference type="InterPro" id="IPR010730">
    <property type="entry name" value="HET"/>
</dbReference>
<keyword evidence="3" id="KW-1185">Reference proteome</keyword>
<dbReference type="Proteomes" id="UP001446871">
    <property type="component" value="Unassembled WGS sequence"/>
</dbReference>
<comment type="caution">
    <text evidence="2">The sequence shown here is derived from an EMBL/GenBank/DDBJ whole genome shotgun (WGS) entry which is preliminary data.</text>
</comment>
<feature type="domain" description="Heterokaryon incompatibility" evidence="1">
    <location>
        <begin position="53"/>
        <end position="209"/>
    </location>
</feature>
<evidence type="ECO:0000259" key="1">
    <source>
        <dbReference type="Pfam" id="PF06985"/>
    </source>
</evidence>
<dbReference type="Pfam" id="PF06985">
    <property type="entry name" value="HET"/>
    <property type="match status" value="1"/>
</dbReference>
<name>A0ABR1VB39_9PEZI</name>
<dbReference type="EMBL" id="JAQQWM010000004">
    <property type="protein sequence ID" value="KAK8068393.1"/>
    <property type="molecule type" value="Genomic_DNA"/>
</dbReference>
<evidence type="ECO:0000313" key="3">
    <source>
        <dbReference type="Proteomes" id="UP001446871"/>
    </source>
</evidence>
<dbReference type="InterPro" id="IPR052895">
    <property type="entry name" value="HetReg/Transcr_Mod"/>
</dbReference>
<dbReference type="PANTHER" id="PTHR24148">
    <property type="entry name" value="ANKYRIN REPEAT DOMAIN-CONTAINING PROTEIN 39 HOMOLOG-RELATED"/>
    <property type="match status" value="1"/>
</dbReference>
<sequence>MEVDEDNADFYRPLTIEEAEFRLLLVQAGEGDDPVKCQLLHASLKDGADRPPYETVSYCWGDPAETGAIFVDGLEMMVPLSAAAVLKRMRKPQEDRTLWIDAICINQDDVDERRLQVALMGTVYSNTAHNLIWLGEGDEEATGYCLAVLDSIYRHAKSETNDFAMGFDEITCKTLPSGPSSGLGAPILKEHLVTFFSSPWFERVWIIQEALLSTKSLVHSGSYEMDFEKLLLGATWLAQLSPDMNHRCLDKHVGLLNCQHMYYLSRKSEQAGKSFDAILCKLVTFKTTDPRDYVYGTLGLYQSIAGLEDPLPAPLTPDYTKSAAAVMRDTCRYIIDRSPNLDFLGLLRHLPETSYEQMGVPTWAVPWHLRGNFESTKSAAAKNMKRTLYSADNAVGKREHAITAATLSYDPDVLVLTGVIADKVKSTSCIINSEDPMQFVELLGTPDSPIHLWAIQLDPETLGLALIAEATAASERPTAEYARISVLTWAEFIVNHKERPRDVAASLDGTKKNPYTQPRFEDEEADFTEEEWSALVEYDEAVYFATHGRRIFRTEAGNIGIGPRDLVAGDAVAVLYGCGWPVILRPRGDVDVDGYEFIEVCYVHGLMDGEAVQRHVANGDDDVVFYIK</sequence>
<dbReference type="Pfam" id="PF26639">
    <property type="entry name" value="Het-6_barrel"/>
    <property type="match status" value="1"/>
</dbReference>
<dbReference type="PANTHER" id="PTHR24148:SF64">
    <property type="entry name" value="HETEROKARYON INCOMPATIBILITY DOMAIN-CONTAINING PROTEIN"/>
    <property type="match status" value="1"/>
</dbReference>
<reference evidence="2 3" key="1">
    <citation type="submission" date="2023-01" db="EMBL/GenBank/DDBJ databases">
        <title>Analysis of 21 Apiospora genomes using comparative genomics revels a genus with tremendous synthesis potential of carbohydrate active enzymes and secondary metabolites.</title>
        <authorList>
            <person name="Sorensen T."/>
        </authorList>
    </citation>
    <scope>NUCLEOTIDE SEQUENCE [LARGE SCALE GENOMIC DNA]</scope>
    <source>
        <strain evidence="2 3">CBS 83171</strain>
    </source>
</reference>
<protein>
    <recommendedName>
        <fullName evidence="1">Heterokaryon incompatibility domain-containing protein</fullName>
    </recommendedName>
</protein>
<proteinExistence type="predicted"/>
<organism evidence="2 3">
    <name type="scientific">Apiospora saccharicola</name>
    <dbReference type="NCBI Taxonomy" id="335842"/>
    <lineage>
        <taxon>Eukaryota</taxon>
        <taxon>Fungi</taxon>
        <taxon>Dikarya</taxon>
        <taxon>Ascomycota</taxon>
        <taxon>Pezizomycotina</taxon>
        <taxon>Sordariomycetes</taxon>
        <taxon>Xylariomycetidae</taxon>
        <taxon>Amphisphaeriales</taxon>
        <taxon>Apiosporaceae</taxon>
        <taxon>Apiospora</taxon>
    </lineage>
</organism>
<gene>
    <name evidence="2" type="ORF">PG996_007505</name>
</gene>
<evidence type="ECO:0000313" key="2">
    <source>
        <dbReference type="EMBL" id="KAK8068393.1"/>
    </source>
</evidence>
<accession>A0ABR1VB39</accession>